<comment type="caution">
    <text evidence="2">The sequence shown here is derived from an EMBL/GenBank/DDBJ whole genome shotgun (WGS) entry which is preliminary data.</text>
</comment>
<name>A0ABP9LDK6_9ACTN</name>
<evidence type="ECO:0000313" key="2">
    <source>
        <dbReference type="EMBL" id="GAA5074085.1"/>
    </source>
</evidence>
<gene>
    <name evidence="2" type="ORF">GCM10023336_61900</name>
</gene>
<proteinExistence type="predicted"/>
<evidence type="ECO:0000256" key="1">
    <source>
        <dbReference type="SAM" id="MobiDB-lite"/>
    </source>
</evidence>
<sequence>MDSQTPQSSAEGPPSAATFRVDPRGPVDPLAQRARQPLRPAGSAPLDRAFTGPPERSAHGEDGRR</sequence>
<protein>
    <submittedName>
        <fullName evidence="2">Uncharacterized protein</fullName>
    </submittedName>
</protein>
<evidence type="ECO:0000313" key="3">
    <source>
        <dbReference type="Proteomes" id="UP001500124"/>
    </source>
</evidence>
<feature type="region of interest" description="Disordered" evidence="1">
    <location>
        <begin position="1"/>
        <end position="65"/>
    </location>
</feature>
<organism evidence="2 3">
    <name type="scientific">Streptomyces similanensis</name>
    <dbReference type="NCBI Taxonomy" id="1274988"/>
    <lineage>
        <taxon>Bacteria</taxon>
        <taxon>Bacillati</taxon>
        <taxon>Actinomycetota</taxon>
        <taxon>Actinomycetes</taxon>
        <taxon>Kitasatosporales</taxon>
        <taxon>Streptomycetaceae</taxon>
        <taxon>Streptomyces</taxon>
    </lineage>
</organism>
<accession>A0ABP9LDK6</accession>
<feature type="compositionally biased region" description="Basic and acidic residues" evidence="1">
    <location>
        <begin position="56"/>
        <end position="65"/>
    </location>
</feature>
<feature type="compositionally biased region" description="Polar residues" evidence="1">
    <location>
        <begin position="1"/>
        <end position="10"/>
    </location>
</feature>
<keyword evidence="3" id="KW-1185">Reference proteome</keyword>
<dbReference type="EMBL" id="BAABKC010000109">
    <property type="protein sequence ID" value="GAA5074085.1"/>
    <property type="molecule type" value="Genomic_DNA"/>
</dbReference>
<reference evidence="3" key="1">
    <citation type="journal article" date="2019" name="Int. J. Syst. Evol. Microbiol.">
        <title>The Global Catalogue of Microorganisms (GCM) 10K type strain sequencing project: providing services to taxonomists for standard genome sequencing and annotation.</title>
        <authorList>
            <consortium name="The Broad Institute Genomics Platform"/>
            <consortium name="The Broad Institute Genome Sequencing Center for Infectious Disease"/>
            <person name="Wu L."/>
            <person name="Ma J."/>
        </authorList>
    </citation>
    <scope>NUCLEOTIDE SEQUENCE [LARGE SCALE GENOMIC DNA]</scope>
    <source>
        <strain evidence="3">JCM 18410</strain>
    </source>
</reference>
<dbReference type="Proteomes" id="UP001500124">
    <property type="component" value="Unassembled WGS sequence"/>
</dbReference>